<dbReference type="InterPro" id="IPR002888">
    <property type="entry name" value="2Fe-2S-bd"/>
</dbReference>
<dbReference type="PANTHER" id="PTHR44379:SF8">
    <property type="entry name" value="XANTHINE DEHYDROGENASE IRON-SULFUR-BINDING SUBUNIT XDHC-RELATED"/>
    <property type="match status" value="1"/>
</dbReference>
<evidence type="ECO:0000256" key="3">
    <source>
        <dbReference type="ARBA" id="ARBA00023002"/>
    </source>
</evidence>
<dbReference type="InterPro" id="IPR051452">
    <property type="entry name" value="Diverse_Oxidoreductases"/>
</dbReference>
<dbReference type="SUPFAM" id="SSF54292">
    <property type="entry name" value="2Fe-2S ferredoxin-like"/>
    <property type="match status" value="1"/>
</dbReference>
<proteinExistence type="predicted"/>
<evidence type="ECO:0000313" key="9">
    <source>
        <dbReference type="Proteomes" id="UP001501094"/>
    </source>
</evidence>
<keyword evidence="3" id="KW-0560">Oxidoreductase</keyword>
<feature type="region of interest" description="Disordered" evidence="6">
    <location>
        <begin position="1"/>
        <end position="39"/>
    </location>
</feature>
<dbReference type="InterPro" id="IPR012675">
    <property type="entry name" value="Beta-grasp_dom_sf"/>
</dbReference>
<dbReference type="Pfam" id="PF01799">
    <property type="entry name" value="Fer2_2"/>
    <property type="match status" value="1"/>
</dbReference>
<organism evidence="8 9">
    <name type="scientific">Myceligenerans crystallogenes</name>
    <dbReference type="NCBI Taxonomy" id="316335"/>
    <lineage>
        <taxon>Bacteria</taxon>
        <taxon>Bacillati</taxon>
        <taxon>Actinomycetota</taxon>
        <taxon>Actinomycetes</taxon>
        <taxon>Micrococcales</taxon>
        <taxon>Promicromonosporaceae</taxon>
        <taxon>Myceligenerans</taxon>
    </lineage>
</organism>
<dbReference type="Gene3D" id="1.10.150.120">
    <property type="entry name" value="[2Fe-2S]-binding domain"/>
    <property type="match status" value="1"/>
</dbReference>
<dbReference type="InterPro" id="IPR006058">
    <property type="entry name" value="2Fe2S_fd_BS"/>
</dbReference>
<dbReference type="PANTHER" id="PTHR44379">
    <property type="entry name" value="OXIDOREDUCTASE WITH IRON-SULFUR SUBUNIT"/>
    <property type="match status" value="1"/>
</dbReference>
<dbReference type="InterPro" id="IPR001041">
    <property type="entry name" value="2Fe-2S_ferredoxin-type"/>
</dbReference>
<evidence type="ECO:0000259" key="7">
    <source>
        <dbReference type="PROSITE" id="PS51085"/>
    </source>
</evidence>
<name>A0ABP4ZQB7_9MICO</name>
<dbReference type="Pfam" id="PF00111">
    <property type="entry name" value="Fer2"/>
    <property type="match status" value="1"/>
</dbReference>
<evidence type="ECO:0000256" key="4">
    <source>
        <dbReference type="ARBA" id="ARBA00023004"/>
    </source>
</evidence>
<evidence type="ECO:0000256" key="5">
    <source>
        <dbReference type="ARBA" id="ARBA00023014"/>
    </source>
</evidence>
<accession>A0ABP4ZQB7</accession>
<dbReference type="Gene3D" id="3.10.20.30">
    <property type="match status" value="1"/>
</dbReference>
<dbReference type="PROSITE" id="PS51085">
    <property type="entry name" value="2FE2S_FER_2"/>
    <property type="match status" value="1"/>
</dbReference>
<reference evidence="9" key="1">
    <citation type="journal article" date="2019" name="Int. J. Syst. Evol. Microbiol.">
        <title>The Global Catalogue of Microorganisms (GCM) 10K type strain sequencing project: providing services to taxonomists for standard genome sequencing and annotation.</title>
        <authorList>
            <consortium name="The Broad Institute Genomics Platform"/>
            <consortium name="The Broad Institute Genome Sequencing Center for Infectious Disease"/>
            <person name="Wu L."/>
            <person name="Ma J."/>
        </authorList>
    </citation>
    <scope>NUCLEOTIDE SEQUENCE [LARGE SCALE GENOMIC DNA]</scope>
    <source>
        <strain evidence="9">JCM 14326</strain>
    </source>
</reference>
<keyword evidence="2" id="KW-0479">Metal-binding</keyword>
<dbReference type="InterPro" id="IPR036010">
    <property type="entry name" value="2Fe-2S_ferredoxin-like_sf"/>
</dbReference>
<gene>
    <name evidence="8" type="ORF">GCM10009751_27610</name>
</gene>
<dbReference type="SUPFAM" id="SSF47741">
    <property type="entry name" value="CO dehydrogenase ISP C-domain like"/>
    <property type="match status" value="1"/>
</dbReference>
<evidence type="ECO:0000313" key="8">
    <source>
        <dbReference type="EMBL" id="GAA1867713.1"/>
    </source>
</evidence>
<dbReference type="InterPro" id="IPR036884">
    <property type="entry name" value="2Fe-2S-bd_dom_sf"/>
</dbReference>
<keyword evidence="4" id="KW-0408">Iron</keyword>
<comment type="caution">
    <text evidence="8">The sequence shown here is derived from an EMBL/GenBank/DDBJ whole genome shotgun (WGS) entry which is preliminary data.</text>
</comment>
<dbReference type="PROSITE" id="PS00197">
    <property type="entry name" value="2FE2S_FER_1"/>
    <property type="match status" value="1"/>
</dbReference>
<dbReference type="RefSeq" id="WP_344103849.1">
    <property type="nucleotide sequence ID" value="NZ_BAAANL010000005.1"/>
</dbReference>
<dbReference type="Proteomes" id="UP001501094">
    <property type="component" value="Unassembled WGS sequence"/>
</dbReference>
<feature type="domain" description="2Fe-2S ferredoxin-type" evidence="7">
    <location>
        <begin position="26"/>
        <end position="104"/>
    </location>
</feature>
<protein>
    <submittedName>
        <fullName evidence="8">(2Fe-2S)-binding protein</fullName>
    </submittedName>
</protein>
<keyword evidence="5" id="KW-0411">Iron-sulfur</keyword>
<evidence type="ECO:0000256" key="1">
    <source>
        <dbReference type="ARBA" id="ARBA00022714"/>
    </source>
</evidence>
<keyword evidence="1" id="KW-0001">2Fe-2S</keyword>
<keyword evidence="9" id="KW-1185">Reference proteome</keyword>
<dbReference type="EMBL" id="BAAANL010000005">
    <property type="protein sequence ID" value="GAA1867713.1"/>
    <property type="molecule type" value="Genomic_DNA"/>
</dbReference>
<sequence length="189" mass="19784">MSTDTTGTHSPAPAPPRPASDGTGPATVAYAPTVNGVGRPLRREPRRLLVDVLRDDFDVTTAATSCSDGVCGTCTVLLDDKPVRACLTLGHEADGRTVRTAESILAGPLGTGLSEAFSRHHAIQCGFCTPGFMVLAAEMIESGRSVSDDDLLDIVSDNLCRCTGYGQIIAAFRDIARGHGLWRNEGGTA</sequence>
<evidence type="ECO:0000256" key="2">
    <source>
        <dbReference type="ARBA" id="ARBA00022723"/>
    </source>
</evidence>
<evidence type="ECO:0000256" key="6">
    <source>
        <dbReference type="SAM" id="MobiDB-lite"/>
    </source>
</evidence>